<dbReference type="PATRIC" id="fig|1449350.3.peg.3153"/>
<dbReference type="InterPro" id="IPR015422">
    <property type="entry name" value="PyrdxlP-dep_Trfase_small"/>
</dbReference>
<dbReference type="Gene3D" id="3.90.1150.10">
    <property type="entry name" value="Aspartate Aminotransferase, domain 1"/>
    <property type="match status" value="1"/>
</dbReference>
<dbReference type="GO" id="GO:0030170">
    <property type="term" value="F:pyridoxal phosphate binding"/>
    <property type="evidence" value="ECO:0007669"/>
    <property type="project" value="InterPro"/>
</dbReference>
<keyword evidence="7" id="KW-0456">Lyase</keyword>
<dbReference type="Pfam" id="PF00155">
    <property type="entry name" value="Aminotran_1_2"/>
    <property type="match status" value="1"/>
</dbReference>
<evidence type="ECO:0000256" key="3">
    <source>
        <dbReference type="ARBA" id="ARBA00004953"/>
    </source>
</evidence>
<dbReference type="GO" id="GO:0009236">
    <property type="term" value="P:cobalamin biosynthetic process"/>
    <property type="evidence" value="ECO:0007669"/>
    <property type="project" value="UniProtKB-UniPathway"/>
</dbReference>
<dbReference type="Proteomes" id="UP000022447">
    <property type="component" value="Unassembled WGS sequence"/>
</dbReference>
<keyword evidence="5" id="KW-0169">Cobalamin biosynthesis</keyword>
<comment type="cofactor">
    <cofactor evidence="1">
        <name>pyridoxal 5'-phosphate</name>
        <dbReference type="ChEBI" id="CHEBI:597326"/>
    </cofactor>
</comment>
<gene>
    <name evidence="11" type="ORF">OCH239_08935</name>
</gene>
<dbReference type="InterPro" id="IPR015424">
    <property type="entry name" value="PyrdxlP-dep_Trfase"/>
</dbReference>
<dbReference type="CDD" id="cd00609">
    <property type="entry name" value="AAT_like"/>
    <property type="match status" value="1"/>
</dbReference>
<reference evidence="11 12" key="1">
    <citation type="submission" date="2014-01" db="EMBL/GenBank/DDBJ databases">
        <title>Roseivivax halodurans JCM 10272 Genome Sequencing.</title>
        <authorList>
            <person name="Lai Q."/>
            <person name="Li G."/>
            <person name="Shao Z."/>
        </authorList>
    </citation>
    <scope>NUCLEOTIDE SEQUENCE [LARGE SCALE GENOMIC DNA]</scope>
    <source>
        <strain evidence="11 12">JCM 10272</strain>
    </source>
</reference>
<dbReference type="PANTHER" id="PTHR42885:SF1">
    <property type="entry name" value="THREONINE-PHOSPHATE DECARBOXYLASE"/>
    <property type="match status" value="1"/>
</dbReference>
<dbReference type="eggNOG" id="COG0079">
    <property type="taxonomic scope" value="Bacteria"/>
</dbReference>
<feature type="domain" description="Aminotransferase class I/classII large" evidence="10">
    <location>
        <begin position="53"/>
        <end position="307"/>
    </location>
</feature>
<dbReference type="UniPathway" id="UPA00148"/>
<dbReference type="PANTHER" id="PTHR42885">
    <property type="entry name" value="HISTIDINOL-PHOSPHATE AMINOTRANSFERASE-RELATED"/>
    <property type="match status" value="1"/>
</dbReference>
<evidence type="ECO:0000256" key="5">
    <source>
        <dbReference type="ARBA" id="ARBA00022573"/>
    </source>
</evidence>
<organism evidence="11 12">
    <name type="scientific">Roseivivax halodurans JCM 10272</name>
    <dbReference type="NCBI Taxonomy" id="1449350"/>
    <lineage>
        <taxon>Bacteria</taxon>
        <taxon>Pseudomonadati</taxon>
        <taxon>Pseudomonadota</taxon>
        <taxon>Alphaproteobacteria</taxon>
        <taxon>Rhodobacterales</taxon>
        <taxon>Roseobacteraceae</taxon>
        <taxon>Roseivivax</taxon>
    </lineage>
</organism>
<evidence type="ECO:0000256" key="6">
    <source>
        <dbReference type="ARBA" id="ARBA00022898"/>
    </source>
</evidence>
<comment type="catalytic activity">
    <reaction evidence="9">
        <text>O-phospho-L-threonine + H(+) = (R)-1-aminopropan-2-yl phosphate + CO2</text>
        <dbReference type="Rhea" id="RHEA:11492"/>
        <dbReference type="ChEBI" id="CHEBI:15378"/>
        <dbReference type="ChEBI" id="CHEBI:16526"/>
        <dbReference type="ChEBI" id="CHEBI:58563"/>
        <dbReference type="ChEBI" id="CHEBI:58675"/>
        <dbReference type="EC" id="4.1.1.81"/>
    </reaction>
</comment>
<evidence type="ECO:0000256" key="7">
    <source>
        <dbReference type="ARBA" id="ARBA00023239"/>
    </source>
</evidence>
<sequence length="319" mass="33670">MRDHGGDTDAAVARYGAGDWLDLSTGINARPYPMPELSSRALTALPTRAEIDALKTIAQQAYGASVRPVPLAGAQAAIQLVPRLARPGEARILGPTYNEHAGALSAAGWRVSEVRETGALEGADLAVVVNPNNPDGRRHDPARLRALSRRVRLLIVDESFADPEPEVSLAGTLGAAEDRIVVLRSFGKFYGLAGLRLGFAITGAALAVRLRSLAGPWAVSGPAIAAGCAALGDAAWQAETRARLRADAARLDAMVASAGWSLVGGTPLFRTYEVPDAAAAQDALARHLIWTRIFPYAPRWIRLGLPGDEAGWSRLQAAL</sequence>
<dbReference type="PROSITE" id="PS00105">
    <property type="entry name" value="AA_TRANSFER_CLASS_1"/>
    <property type="match status" value="1"/>
</dbReference>
<dbReference type="RefSeq" id="WP_037264541.1">
    <property type="nucleotide sequence ID" value="NZ_JALZ01000020.1"/>
</dbReference>
<keyword evidence="6" id="KW-0663">Pyridoxal phosphate</keyword>
<accession>X7EEX9</accession>
<keyword evidence="12" id="KW-1185">Reference proteome</keyword>
<evidence type="ECO:0000256" key="4">
    <source>
        <dbReference type="ARBA" id="ARBA00012285"/>
    </source>
</evidence>
<comment type="pathway">
    <text evidence="3">Cofactor biosynthesis; adenosylcobalamin biosynthesis.</text>
</comment>
<dbReference type="SUPFAM" id="SSF53383">
    <property type="entry name" value="PLP-dependent transferases"/>
    <property type="match status" value="1"/>
</dbReference>
<evidence type="ECO:0000313" key="11">
    <source>
        <dbReference type="EMBL" id="ETX13688.1"/>
    </source>
</evidence>
<proteinExistence type="predicted"/>
<name>X7EEX9_9RHOB</name>
<evidence type="ECO:0000259" key="10">
    <source>
        <dbReference type="Pfam" id="PF00155"/>
    </source>
</evidence>
<dbReference type="STRING" id="1449350.OCH239_08935"/>
<evidence type="ECO:0000256" key="9">
    <source>
        <dbReference type="ARBA" id="ARBA00048531"/>
    </source>
</evidence>
<evidence type="ECO:0000256" key="2">
    <source>
        <dbReference type="ARBA" id="ARBA00003444"/>
    </source>
</evidence>
<protein>
    <recommendedName>
        <fullName evidence="4">threonine-phosphate decarboxylase</fullName>
        <ecNumber evidence="4">4.1.1.81</ecNumber>
    </recommendedName>
    <alternativeName>
        <fullName evidence="8">L-threonine-O-3-phosphate decarboxylase</fullName>
    </alternativeName>
</protein>
<dbReference type="EMBL" id="JALZ01000020">
    <property type="protein sequence ID" value="ETX13688.1"/>
    <property type="molecule type" value="Genomic_DNA"/>
</dbReference>
<dbReference type="InterPro" id="IPR005860">
    <property type="entry name" value="CobD"/>
</dbReference>
<evidence type="ECO:0000256" key="8">
    <source>
        <dbReference type="ARBA" id="ARBA00029996"/>
    </source>
</evidence>
<dbReference type="GO" id="GO:0048472">
    <property type="term" value="F:threonine-phosphate decarboxylase activity"/>
    <property type="evidence" value="ECO:0007669"/>
    <property type="project" value="UniProtKB-EC"/>
</dbReference>
<dbReference type="InterPro" id="IPR015421">
    <property type="entry name" value="PyrdxlP-dep_Trfase_major"/>
</dbReference>
<dbReference type="EC" id="4.1.1.81" evidence="4"/>
<dbReference type="InterPro" id="IPR004838">
    <property type="entry name" value="NHTrfase_class1_PyrdxlP-BS"/>
</dbReference>
<dbReference type="InterPro" id="IPR004839">
    <property type="entry name" value="Aminotransferase_I/II_large"/>
</dbReference>
<dbReference type="Gene3D" id="3.40.640.10">
    <property type="entry name" value="Type I PLP-dependent aspartate aminotransferase-like (Major domain)"/>
    <property type="match status" value="1"/>
</dbReference>
<evidence type="ECO:0000313" key="12">
    <source>
        <dbReference type="Proteomes" id="UP000022447"/>
    </source>
</evidence>
<dbReference type="AlphaFoldDB" id="X7EEX9"/>
<dbReference type="NCBIfam" id="TIGR01140">
    <property type="entry name" value="L_thr_O3P_dcar"/>
    <property type="match status" value="1"/>
</dbReference>
<dbReference type="OrthoDB" id="9799304at2"/>
<comment type="function">
    <text evidence="2">Decarboxylates L-threonine-O-3-phosphate to yield (R)-1-amino-2-propanol O-2-phosphate, the precursor for the linkage between the nucleotide loop and the corrin ring in cobalamin.</text>
</comment>
<comment type="caution">
    <text evidence="11">The sequence shown here is derived from an EMBL/GenBank/DDBJ whole genome shotgun (WGS) entry which is preliminary data.</text>
</comment>
<evidence type="ECO:0000256" key="1">
    <source>
        <dbReference type="ARBA" id="ARBA00001933"/>
    </source>
</evidence>